<dbReference type="SUPFAM" id="SSF100950">
    <property type="entry name" value="NagB/RpiA/CoA transferase-like"/>
    <property type="match status" value="1"/>
</dbReference>
<dbReference type="PANTHER" id="PTHR34294">
    <property type="entry name" value="TRANSCRIPTIONAL REGULATOR-RELATED"/>
    <property type="match status" value="1"/>
</dbReference>
<dbReference type="RefSeq" id="WP_015077306.1">
    <property type="nucleotide sequence ID" value="NZ_CBCPHT010000001.1"/>
</dbReference>
<dbReference type="PANTHER" id="PTHR34294:SF12">
    <property type="entry name" value="SUGAR-BINDING TRANSCRIPTIONAL REGULATOR"/>
    <property type="match status" value="1"/>
</dbReference>
<dbReference type="InterPro" id="IPR051054">
    <property type="entry name" value="SorC_transcr_regulators"/>
</dbReference>
<dbReference type="Gene3D" id="1.10.10.60">
    <property type="entry name" value="Homeodomain-like"/>
    <property type="match status" value="1"/>
</dbReference>
<evidence type="ECO:0000259" key="5">
    <source>
        <dbReference type="PROSITE" id="PS50943"/>
    </source>
</evidence>
<dbReference type="InterPro" id="IPR037171">
    <property type="entry name" value="NagB/RpiA_transferase-like"/>
</dbReference>
<organism evidence="6 7">
    <name type="scientific">Carnobacterium maltaromaticum</name>
    <name type="common">Carnobacterium piscicola</name>
    <dbReference type="NCBI Taxonomy" id="2751"/>
    <lineage>
        <taxon>Bacteria</taxon>
        <taxon>Bacillati</taxon>
        <taxon>Bacillota</taxon>
        <taxon>Bacilli</taxon>
        <taxon>Lactobacillales</taxon>
        <taxon>Carnobacteriaceae</taxon>
        <taxon>Carnobacterium</taxon>
    </lineage>
</organism>
<evidence type="ECO:0000256" key="3">
    <source>
        <dbReference type="ARBA" id="ARBA00023125"/>
    </source>
</evidence>
<keyword evidence="2" id="KW-0805">Transcription regulation</keyword>
<dbReference type="AlphaFoldDB" id="A0AAW9K355"/>
<evidence type="ECO:0000256" key="4">
    <source>
        <dbReference type="ARBA" id="ARBA00023163"/>
    </source>
</evidence>
<protein>
    <submittedName>
        <fullName evidence="6">Sugar-binding transcriptional regulator</fullName>
    </submittedName>
</protein>
<proteinExistence type="inferred from homology"/>
<feature type="domain" description="HTH cro/C1-type" evidence="5">
    <location>
        <begin position="21"/>
        <end position="74"/>
    </location>
</feature>
<gene>
    <name evidence="6" type="ORF">RAK27_09510</name>
</gene>
<dbReference type="Pfam" id="PF13412">
    <property type="entry name" value="HTH_24"/>
    <property type="match status" value="1"/>
</dbReference>
<dbReference type="CDD" id="cd00090">
    <property type="entry name" value="HTH_ARSR"/>
    <property type="match status" value="1"/>
</dbReference>
<dbReference type="GeneID" id="83605113"/>
<comment type="caution">
    <text evidence="6">The sequence shown here is derived from an EMBL/GenBank/DDBJ whole genome shotgun (WGS) entry which is preliminary data.</text>
</comment>
<keyword evidence="4" id="KW-0804">Transcription</keyword>
<dbReference type="InterPro" id="IPR001387">
    <property type="entry name" value="Cro/C1-type_HTH"/>
</dbReference>
<dbReference type="InterPro" id="IPR011991">
    <property type="entry name" value="ArsR-like_HTH"/>
</dbReference>
<accession>A0AAW9K355</accession>
<keyword evidence="3" id="KW-0238">DNA-binding</keyword>
<evidence type="ECO:0000256" key="1">
    <source>
        <dbReference type="ARBA" id="ARBA00010466"/>
    </source>
</evidence>
<dbReference type="Gene3D" id="3.40.50.1360">
    <property type="match status" value="1"/>
</dbReference>
<dbReference type="GO" id="GO:0003677">
    <property type="term" value="F:DNA binding"/>
    <property type="evidence" value="ECO:0007669"/>
    <property type="project" value="UniProtKB-KW"/>
</dbReference>
<dbReference type="Proteomes" id="UP001290462">
    <property type="component" value="Unassembled WGS sequence"/>
</dbReference>
<sequence>MKYTEDRRKILKVATMYYSEGLTQAEIARKIGISRPVISKLLREARDLGIVEIYIKDENAYSISLALEIEKKFQLKDVIVVPDGQDNSPATLKKNVARAAALYVANKLDQVSSVGVSWGTTVAEVIDEMPFLSYPNVTIHPLVGGVASHHLFLDANHLAFLFSQKCSAKCTYFYAPALAESKELKHILETSSLALEALKKAKQVDMAIIGVGNPVTSSTWEELAYIHSAELKKLKELGVVGDAVASFFDATGKELSTDLTQRLMGVTIEDLRKVKNVIAVASGLDKILSIKALLMAGILDTIVIDQRMAEELSQSTEIENKGVE</sequence>
<evidence type="ECO:0000313" key="6">
    <source>
        <dbReference type="EMBL" id="MDZ5758890.1"/>
    </source>
</evidence>
<name>A0AAW9K355_CARML</name>
<dbReference type="GO" id="GO:0030246">
    <property type="term" value="F:carbohydrate binding"/>
    <property type="evidence" value="ECO:0007669"/>
    <property type="project" value="InterPro"/>
</dbReference>
<dbReference type="EMBL" id="JAVBVO010000003">
    <property type="protein sequence ID" value="MDZ5758890.1"/>
    <property type="molecule type" value="Genomic_DNA"/>
</dbReference>
<dbReference type="InterPro" id="IPR007324">
    <property type="entry name" value="Sugar-bd_dom_put"/>
</dbReference>
<dbReference type="SUPFAM" id="SSF46785">
    <property type="entry name" value="Winged helix' DNA-binding domain"/>
    <property type="match status" value="1"/>
</dbReference>
<dbReference type="PROSITE" id="PS50943">
    <property type="entry name" value="HTH_CROC1"/>
    <property type="match status" value="1"/>
</dbReference>
<dbReference type="InterPro" id="IPR036390">
    <property type="entry name" value="WH_DNA-bd_sf"/>
</dbReference>
<evidence type="ECO:0000256" key="2">
    <source>
        <dbReference type="ARBA" id="ARBA00023015"/>
    </source>
</evidence>
<comment type="similarity">
    <text evidence="1">Belongs to the SorC transcriptional regulatory family.</text>
</comment>
<evidence type="ECO:0000313" key="7">
    <source>
        <dbReference type="Proteomes" id="UP001290462"/>
    </source>
</evidence>
<dbReference type="Pfam" id="PF04198">
    <property type="entry name" value="Sugar-bind"/>
    <property type="match status" value="1"/>
</dbReference>
<reference evidence="6" key="1">
    <citation type="submission" date="2023-08" db="EMBL/GenBank/DDBJ databases">
        <title>Genomic characterization of piscicolin 126 produced by Carnobacterium maltaromaticum CM22 strain isolated from salmon (Salmo salar).</title>
        <authorList>
            <person name="Gonzalez-Gragera E."/>
            <person name="Garcia-Lopez J.D."/>
            <person name="Teso-Perez C."/>
            <person name="Gimenez-Hernandez I."/>
            <person name="Peralta-Sanchez J.M."/>
            <person name="Valdivia E."/>
            <person name="Montalban-Lopez M."/>
            <person name="Martin-Platero A.M."/>
            <person name="Banos A."/>
            <person name="Martinez-Bueno M."/>
        </authorList>
    </citation>
    <scope>NUCLEOTIDE SEQUENCE</scope>
    <source>
        <strain evidence="6">CM22</strain>
    </source>
</reference>